<evidence type="ECO:0000313" key="3">
    <source>
        <dbReference type="Proteomes" id="UP000322530"/>
    </source>
</evidence>
<reference evidence="2 3" key="1">
    <citation type="submission" date="2019-01" db="EMBL/GenBank/DDBJ databases">
        <title>Draft genome sequence of Dictyobacter sp. Uno17.</title>
        <authorList>
            <person name="Wang C.M."/>
            <person name="Zheng Y."/>
            <person name="Sakai Y."/>
            <person name="Abe K."/>
            <person name="Yokota A."/>
            <person name="Yabe S."/>
        </authorList>
    </citation>
    <scope>NUCLEOTIDE SEQUENCE [LARGE SCALE GENOMIC DNA]</scope>
    <source>
        <strain evidence="2 3">Uno17</strain>
    </source>
</reference>
<gene>
    <name evidence="2" type="ORF">KDI_47720</name>
</gene>
<comment type="caution">
    <text evidence="2">The sequence shown here is derived from an EMBL/GenBank/DDBJ whole genome shotgun (WGS) entry which is preliminary data.</text>
</comment>
<feature type="compositionally biased region" description="Low complexity" evidence="1">
    <location>
        <begin position="37"/>
        <end position="55"/>
    </location>
</feature>
<name>A0A5A5TJ17_9CHLR</name>
<dbReference type="AlphaFoldDB" id="A0A5A5TJ17"/>
<proteinExistence type="predicted"/>
<sequence>MHPSSDPLRSMRLVPLEVAQATASELNLAGVAGVPDPQQLAQSSPSAPPVSVHLPDSSQPVRQLPALQPFVPAPPALAAPENFEADPLYGDLLSNLHREMLAPLTQVSIADKDVPGLSVVGEDTALHALSPELNLPSGAEPWIPDRPGDVAADAPALLQDYQQSVSAAYPSAWMDQAQADAWRARHVNLLDQGWE</sequence>
<organism evidence="2 3">
    <name type="scientific">Dictyobacter arantiisoli</name>
    <dbReference type="NCBI Taxonomy" id="2014874"/>
    <lineage>
        <taxon>Bacteria</taxon>
        <taxon>Bacillati</taxon>
        <taxon>Chloroflexota</taxon>
        <taxon>Ktedonobacteria</taxon>
        <taxon>Ktedonobacterales</taxon>
        <taxon>Dictyobacteraceae</taxon>
        <taxon>Dictyobacter</taxon>
    </lineage>
</organism>
<protein>
    <submittedName>
        <fullName evidence="2">Uncharacterized protein</fullName>
    </submittedName>
</protein>
<accession>A0A5A5TJ17</accession>
<evidence type="ECO:0000313" key="2">
    <source>
        <dbReference type="EMBL" id="GCF11208.1"/>
    </source>
</evidence>
<evidence type="ECO:0000256" key="1">
    <source>
        <dbReference type="SAM" id="MobiDB-lite"/>
    </source>
</evidence>
<dbReference type="Proteomes" id="UP000322530">
    <property type="component" value="Unassembled WGS sequence"/>
</dbReference>
<dbReference type="RefSeq" id="WP_149404047.1">
    <property type="nucleotide sequence ID" value="NZ_BIXY01000099.1"/>
</dbReference>
<dbReference type="EMBL" id="BIXY01000099">
    <property type="protein sequence ID" value="GCF11208.1"/>
    <property type="molecule type" value="Genomic_DNA"/>
</dbReference>
<keyword evidence="3" id="KW-1185">Reference proteome</keyword>
<feature type="region of interest" description="Disordered" evidence="1">
    <location>
        <begin position="34"/>
        <end position="58"/>
    </location>
</feature>